<evidence type="ECO:0000313" key="2">
    <source>
        <dbReference type="EMBL" id="MDG3007458.1"/>
    </source>
</evidence>
<organism evidence="2 3">
    <name type="scientific">Paludisphaera mucosa</name>
    <dbReference type="NCBI Taxonomy" id="3030827"/>
    <lineage>
        <taxon>Bacteria</taxon>
        <taxon>Pseudomonadati</taxon>
        <taxon>Planctomycetota</taxon>
        <taxon>Planctomycetia</taxon>
        <taxon>Isosphaerales</taxon>
        <taxon>Isosphaeraceae</taxon>
        <taxon>Paludisphaera</taxon>
    </lineage>
</organism>
<evidence type="ECO:0000313" key="3">
    <source>
        <dbReference type="Proteomes" id="UP001216907"/>
    </source>
</evidence>
<proteinExistence type="predicted"/>
<accession>A0ABT6FIP2</accession>
<protein>
    <submittedName>
        <fullName evidence="2">Uncharacterized protein</fullName>
    </submittedName>
</protein>
<dbReference type="Proteomes" id="UP001216907">
    <property type="component" value="Unassembled WGS sequence"/>
</dbReference>
<dbReference type="RefSeq" id="WP_277863737.1">
    <property type="nucleotide sequence ID" value="NZ_JARRAG010000002.1"/>
</dbReference>
<sequence length="65" mass="6601">MRYRGKVGFVGVLVGSIAIAGCGGGEASGKVEVDNSKDQNLMKAMGGYMDKRPGAKTASKPKAGP</sequence>
<keyword evidence="3" id="KW-1185">Reference proteome</keyword>
<name>A0ABT6FIP2_9BACT</name>
<evidence type="ECO:0000256" key="1">
    <source>
        <dbReference type="SAM" id="MobiDB-lite"/>
    </source>
</evidence>
<dbReference type="PROSITE" id="PS51257">
    <property type="entry name" value="PROKAR_LIPOPROTEIN"/>
    <property type="match status" value="1"/>
</dbReference>
<dbReference type="EMBL" id="JARRAG010000002">
    <property type="protein sequence ID" value="MDG3007458.1"/>
    <property type="molecule type" value="Genomic_DNA"/>
</dbReference>
<comment type="caution">
    <text evidence="2">The sequence shown here is derived from an EMBL/GenBank/DDBJ whole genome shotgun (WGS) entry which is preliminary data.</text>
</comment>
<gene>
    <name evidence="2" type="ORF">PZE19_27155</name>
</gene>
<feature type="region of interest" description="Disordered" evidence="1">
    <location>
        <begin position="46"/>
        <end position="65"/>
    </location>
</feature>
<reference evidence="2 3" key="1">
    <citation type="submission" date="2023-03" db="EMBL/GenBank/DDBJ databases">
        <title>Paludisphaera mucosa sp. nov. a novel planctomycete from northern fen.</title>
        <authorList>
            <person name="Ivanova A."/>
        </authorList>
    </citation>
    <scope>NUCLEOTIDE SEQUENCE [LARGE SCALE GENOMIC DNA]</scope>
    <source>
        <strain evidence="2 3">Pla2</strain>
    </source>
</reference>